<protein>
    <submittedName>
        <fullName evidence="2">Uncharacterized protein</fullName>
    </submittedName>
</protein>
<sequence>MPSGRRRLSQAAAVYYAARLGGDAESVERARGSRTSPARNSSMGDTPLAAICWPLRLLPFCPDAQLCFAFPFPFSPIFDWRHSLIKPISKSPVSEMNRHLCVFFNHLLI</sequence>
<comment type="caution">
    <text evidence="2">The sequence shown here is derived from an EMBL/GenBank/DDBJ whole genome shotgun (WGS) entry which is preliminary data.</text>
</comment>
<dbReference type="Proteomes" id="UP001221898">
    <property type="component" value="Unassembled WGS sequence"/>
</dbReference>
<feature type="compositionally biased region" description="Polar residues" evidence="1">
    <location>
        <begin position="33"/>
        <end position="44"/>
    </location>
</feature>
<evidence type="ECO:0000256" key="1">
    <source>
        <dbReference type="SAM" id="MobiDB-lite"/>
    </source>
</evidence>
<gene>
    <name evidence="2" type="ORF">AAFF_G00111070</name>
</gene>
<accession>A0AAD7RTY1</accession>
<evidence type="ECO:0000313" key="2">
    <source>
        <dbReference type="EMBL" id="KAJ8390093.1"/>
    </source>
</evidence>
<keyword evidence="3" id="KW-1185">Reference proteome</keyword>
<reference evidence="2" key="1">
    <citation type="journal article" date="2023" name="Science">
        <title>Genome structures resolve the early diversification of teleost fishes.</title>
        <authorList>
            <person name="Parey E."/>
            <person name="Louis A."/>
            <person name="Montfort J."/>
            <person name="Bouchez O."/>
            <person name="Roques C."/>
            <person name="Iampietro C."/>
            <person name="Lluch J."/>
            <person name="Castinel A."/>
            <person name="Donnadieu C."/>
            <person name="Desvignes T."/>
            <person name="Floi Bucao C."/>
            <person name="Jouanno E."/>
            <person name="Wen M."/>
            <person name="Mejri S."/>
            <person name="Dirks R."/>
            <person name="Jansen H."/>
            <person name="Henkel C."/>
            <person name="Chen W.J."/>
            <person name="Zahm M."/>
            <person name="Cabau C."/>
            <person name="Klopp C."/>
            <person name="Thompson A.W."/>
            <person name="Robinson-Rechavi M."/>
            <person name="Braasch I."/>
            <person name="Lecointre G."/>
            <person name="Bobe J."/>
            <person name="Postlethwait J.H."/>
            <person name="Berthelot C."/>
            <person name="Roest Crollius H."/>
            <person name="Guiguen Y."/>
        </authorList>
    </citation>
    <scope>NUCLEOTIDE SEQUENCE</scope>
    <source>
        <strain evidence="2">NC1722</strain>
    </source>
</reference>
<dbReference type="EMBL" id="JAINUG010000174">
    <property type="protein sequence ID" value="KAJ8390093.1"/>
    <property type="molecule type" value="Genomic_DNA"/>
</dbReference>
<dbReference type="AlphaFoldDB" id="A0AAD7RTY1"/>
<evidence type="ECO:0000313" key="3">
    <source>
        <dbReference type="Proteomes" id="UP001221898"/>
    </source>
</evidence>
<feature type="region of interest" description="Disordered" evidence="1">
    <location>
        <begin position="23"/>
        <end position="45"/>
    </location>
</feature>
<organism evidence="2 3">
    <name type="scientific">Aldrovandia affinis</name>
    <dbReference type="NCBI Taxonomy" id="143900"/>
    <lineage>
        <taxon>Eukaryota</taxon>
        <taxon>Metazoa</taxon>
        <taxon>Chordata</taxon>
        <taxon>Craniata</taxon>
        <taxon>Vertebrata</taxon>
        <taxon>Euteleostomi</taxon>
        <taxon>Actinopterygii</taxon>
        <taxon>Neopterygii</taxon>
        <taxon>Teleostei</taxon>
        <taxon>Notacanthiformes</taxon>
        <taxon>Halosauridae</taxon>
        <taxon>Aldrovandia</taxon>
    </lineage>
</organism>
<proteinExistence type="predicted"/>
<name>A0AAD7RTY1_9TELE</name>